<dbReference type="Proteomes" id="UP000800200">
    <property type="component" value="Unassembled WGS sequence"/>
</dbReference>
<organism evidence="1 2">
    <name type="scientific">Zopfia rhizophila CBS 207.26</name>
    <dbReference type="NCBI Taxonomy" id="1314779"/>
    <lineage>
        <taxon>Eukaryota</taxon>
        <taxon>Fungi</taxon>
        <taxon>Dikarya</taxon>
        <taxon>Ascomycota</taxon>
        <taxon>Pezizomycotina</taxon>
        <taxon>Dothideomycetes</taxon>
        <taxon>Dothideomycetes incertae sedis</taxon>
        <taxon>Zopfiaceae</taxon>
        <taxon>Zopfia</taxon>
    </lineage>
</organism>
<protein>
    <submittedName>
        <fullName evidence="1">Uncharacterized protein</fullName>
    </submittedName>
</protein>
<evidence type="ECO:0000313" key="1">
    <source>
        <dbReference type="EMBL" id="KAF2182788.1"/>
    </source>
</evidence>
<dbReference type="EMBL" id="ML994646">
    <property type="protein sequence ID" value="KAF2182788.1"/>
    <property type="molecule type" value="Genomic_DNA"/>
</dbReference>
<gene>
    <name evidence="1" type="ORF">K469DRAFT_220245</name>
</gene>
<sequence length="150" mass="16130">MTLHQQQDGVTLNLVSSSAAPSGQGMNRYTRSDLPAVGDWTCRCLSRAVQLSCGSLVQGPATFTCDECRTGTAHRTRTNGHGTCQMATIALREGIAMQTSSGTARHPLQDMFYSPRLCCSASIEAAWLVAMTAIGHERSRITRPPCPSDK</sequence>
<dbReference type="AlphaFoldDB" id="A0A6A6DX83"/>
<evidence type="ECO:0000313" key="2">
    <source>
        <dbReference type="Proteomes" id="UP000800200"/>
    </source>
</evidence>
<keyword evidence="2" id="KW-1185">Reference proteome</keyword>
<accession>A0A6A6DX83</accession>
<name>A0A6A6DX83_9PEZI</name>
<reference evidence="1" key="1">
    <citation type="journal article" date="2020" name="Stud. Mycol.">
        <title>101 Dothideomycetes genomes: a test case for predicting lifestyles and emergence of pathogens.</title>
        <authorList>
            <person name="Haridas S."/>
            <person name="Albert R."/>
            <person name="Binder M."/>
            <person name="Bloem J."/>
            <person name="Labutti K."/>
            <person name="Salamov A."/>
            <person name="Andreopoulos B."/>
            <person name="Baker S."/>
            <person name="Barry K."/>
            <person name="Bills G."/>
            <person name="Bluhm B."/>
            <person name="Cannon C."/>
            <person name="Castanera R."/>
            <person name="Culley D."/>
            <person name="Daum C."/>
            <person name="Ezra D."/>
            <person name="Gonzalez J."/>
            <person name="Henrissat B."/>
            <person name="Kuo A."/>
            <person name="Liang C."/>
            <person name="Lipzen A."/>
            <person name="Lutzoni F."/>
            <person name="Magnuson J."/>
            <person name="Mondo S."/>
            <person name="Nolan M."/>
            <person name="Ohm R."/>
            <person name="Pangilinan J."/>
            <person name="Park H.-J."/>
            <person name="Ramirez L."/>
            <person name="Alfaro M."/>
            <person name="Sun H."/>
            <person name="Tritt A."/>
            <person name="Yoshinaga Y."/>
            <person name="Zwiers L.-H."/>
            <person name="Turgeon B."/>
            <person name="Goodwin S."/>
            <person name="Spatafora J."/>
            <person name="Crous P."/>
            <person name="Grigoriev I."/>
        </authorList>
    </citation>
    <scope>NUCLEOTIDE SEQUENCE</scope>
    <source>
        <strain evidence="1">CBS 207.26</strain>
    </source>
</reference>
<proteinExistence type="predicted"/>